<evidence type="ECO:0000313" key="1">
    <source>
        <dbReference type="EMBL" id="QTM98492.1"/>
    </source>
</evidence>
<dbReference type="Proteomes" id="UP000665043">
    <property type="component" value="Chromosome"/>
</dbReference>
<proteinExistence type="predicted"/>
<evidence type="ECO:0000313" key="2">
    <source>
        <dbReference type="Proteomes" id="UP000665043"/>
    </source>
</evidence>
<dbReference type="EMBL" id="CP046956">
    <property type="protein sequence ID" value="QTM98492.1"/>
    <property type="molecule type" value="Genomic_DNA"/>
</dbReference>
<organism evidence="1 2">
    <name type="scientific">Sediminibacillus dalangtanensis</name>
    <dbReference type="NCBI Taxonomy" id="2729421"/>
    <lineage>
        <taxon>Bacteria</taxon>
        <taxon>Bacillati</taxon>
        <taxon>Bacillota</taxon>
        <taxon>Bacilli</taxon>
        <taxon>Bacillales</taxon>
        <taxon>Bacillaceae</taxon>
        <taxon>Sediminibacillus</taxon>
    </lineage>
</organism>
<reference evidence="1 2" key="1">
    <citation type="submission" date="2019-12" db="EMBL/GenBank/DDBJ databases">
        <title>The whole genome sequencing of a strain isolated from a Mars analog, Dalangtan Playa.</title>
        <authorList>
            <person name="Huang T."/>
        </authorList>
    </citation>
    <scope>NUCLEOTIDE SEQUENCE [LARGE SCALE GENOMIC DNA]</scope>
    <source>
        <strain evidence="1 2">DP4-553-S</strain>
    </source>
</reference>
<keyword evidence="2" id="KW-1185">Reference proteome</keyword>
<accession>A0ABX7VNR2</accession>
<evidence type="ECO:0008006" key="3">
    <source>
        <dbReference type="Google" id="ProtNLM"/>
    </source>
</evidence>
<dbReference type="RefSeq" id="WP_209367278.1">
    <property type="nucleotide sequence ID" value="NZ_CP046956.1"/>
</dbReference>
<protein>
    <recommendedName>
        <fullName evidence="3">YolD-like protein</fullName>
    </recommendedName>
</protein>
<sequence length="180" mass="20670">MDSYVLQQAVGQKEAVRSIKQHQNNLIAKWQRLFRSGRQLTSIELVHLPYWCFSYQYRSKQMKDPIRGKVAVETYQHHTAILPESAQYRPVSNETSLLAPFGEPVPEVARNEIYWEAFSREKKRKDIAVEILETAVLYVPYWIGYLQGDTIDIIAVDAANGKIDLGIKESLLEAIMASNK</sequence>
<gene>
    <name evidence="1" type="ORF">ERJ70_03790</name>
</gene>
<name>A0ABX7VNR2_9BACI</name>